<dbReference type="Proteomes" id="UP000230002">
    <property type="component" value="Unassembled WGS sequence"/>
</dbReference>
<feature type="transmembrane region" description="Helical" evidence="1">
    <location>
        <begin position="145"/>
        <end position="164"/>
    </location>
</feature>
<feature type="transmembrane region" description="Helical" evidence="1">
    <location>
        <begin position="170"/>
        <end position="190"/>
    </location>
</feature>
<name>A0A2G8S671_9APHY</name>
<comment type="caution">
    <text evidence="2">The sequence shown here is derived from an EMBL/GenBank/DDBJ whole genome shotgun (WGS) entry which is preliminary data.</text>
</comment>
<keyword evidence="1" id="KW-0812">Transmembrane</keyword>
<evidence type="ECO:0000256" key="1">
    <source>
        <dbReference type="SAM" id="Phobius"/>
    </source>
</evidence>
<dbReference type="OrthoDB" id="2638860at2759"/>
<accession>A0A2G8S671</accession>
<proteinExistence type="predicted"/>
<dbReference type="EMBL" id="AYKW01000023">
    <property type="protein sequence ID" value="PIL29237.1"/>
    <property type="molecule type" value="Genomic_DNA"/>
</dbReference>
<evidence type="ECO:0000313" key="2">
    <source>
        <dbReference type="EMBL" id="PIL29237.1"/>
    </source>
</evidence>
<sequence length="306" mass="34123">MHVVASDGYGSKLTFLGEAMFLMRLYAAYSQSKLILVIIVSLYTAELAVGVVTATLIVTSLEVYERPAYMPFPGCLVNPPSHPELSIMAWSVALGTTCIYFLLILYKFANTISLRREGTSPGKVSIWELGTISPLLYAFLRDSTFYFFLVFAGNFMNLLFEIIFQGRALSIMGTNWLSAIYSISASRVCLNTRESIQRRRFAMDTAWLGDMDALDIAIPGANNQSNRRPDVENVDDGRHSPVIVFTRSTSKFSLRRSSFDSEARQDGFLTPSTSKDKKRSSVVSAEDFELVSVLSWKTDERIGQAS</sequence>
<evidence type="ECO:0000313" key="3">
    <source>
        <dbReference type="Proteomes" id="UP000230002"/>
    </source>
</evidence>
<protein>
    <submittedName>
        <fullName evidence="2">Uncharacterized protein</fullName>
    </submittedName>
</protein>
<dbReference type="AlphaFoldDB" id="A0A2G8S671"/>
<gene>
    <name evidence="2" type="ORF">GSI_09286</name>
</gene>
<organism evidence="2 3">
    <name type="scientific">Ganoderma sinense ZZ0214-1</name>
    <dbReference type="NCBI Taxonomy" id="1077348"/>
    <lineage>
        <taxon>Eukaryota</taxon>
        <taxon>Fungi</taxon>
        <taxon>Dikarya</taxon>
        <taxon>Basidiomycota</taxon>
        <taxon>Agaricomycotina</taxon>
        <taxon>Agaricomycetes</taxon>
        <taxon>Polyporales</taxon>
        <taxon>Polyporaceae</taxon>
        <taxon>Ganoderma</taxon>
    </lineage>
</organism>
<keyword evidence="1" id="KW-0472">Membrane</keyword>
<keyword evidence="3" id="KW-1185">Reference proteome</keyword>
<keyword evidence="1" id="KW-1133">Transmembrane helix</keyword>
<feature type="transmembrane region" description="Helical" evidence="1">
    <location>
        <begin position="87"/>
        <end position="106"/>
    </location>
</feature>
<feature type="transmembrane region" description="Helical" evidence="1">
    <location>
        <begin position="34"/>
        <end position="61"/>
    </location>
</feature>
<reference evidence="2 3" key="1">
    <citation type="journal article" date="2015" name="Sci. Rep.">
        <title>Chromosome-level genome map provides insights into diverse defense mechanisms in the medicinal fungus Ganoderma sinense.</title>
        <authorList>
            <person name="Zhu Y."/>
            <person name="Xu J."/>
            <person name="Sun C."/>
            <person name="Zhou S."/>
            <person name="Xu H."/>
            <person name="Nelson D.R."/>
            <person name="Qian J."/>
            <person name="Song J."/>
            <person name="Luo H."/>
            <person name="Xiang L."/>
            <person name="Li Y."/>
            <person name="Xu Z."/>
            <person name="Ji A."/>
            <person name="Wang L."/>
            <person name="Lu S."/>
            <person name="Hayward A."/>
            <person name="Sun W."/>
            <person name="Li X."/>
            <person name="Schwartz D.C."/>
            <person name="Wang Y."/>
            <person name="Chen S."/>
        </authorList>
    </citation>
    <scope>NUCLEOTIDE SEQUENCE [LARGE SCALE GENOMIC DNA]</scope>
    <source>
        <strain evidence="2 3">ZZ0214-1</strain>
    </source>
</reference>